<keyword evidence="5" id="KW-1185">Reference proteome</keyword>
<dbReference type="SUPFAM" id="SSF56317">
    <property type="entry name" value="Carbon-nitrogen hydrolase"/>
    <property type="match status" value="1"/>
</dbReference>
<evidence type="ECO:0000259" key="3">
    <source>
        <dbReference type="PROSITE" id="PS50263"/>
    </source>
</evidence>
<dbReference type="AlphaFoldDB" id="A0A7U6JGQ6"/>
<dbReference type="GO" id="GO:0016811">
    <property type="term" value="F:hydrolase activity, acting on carbon-nitrogen (but not peptide) bonds, in linear amides"/>
    <property type="evidence" value="ECO:0007669"/>
    <property type="project" value="InterPro"/>
</dbReference>
<accession>A0A7U6JGQ6</accession>
<dbReference type="KEGG" id="tbn:TBH_C0184"/>
<organism evidence="4 5">
    <name type="scientific">Thiolapillus brandeum</name>
    <dbReference type="NCBI Taxonomy" id="1076588"/>
    <lineage>
        <taxon>Bacteria</taxon>
        <taxon>Pseudomonadati</taxon>
        <taxon>Pseudomonadota</taxon>
        <taxon>Gammaproteobacteria</taxon>
        <taxon>Chromatiales</taxon>
        <taxon>Sedimenticolaceae</taxon>
        <taxon>Thiolapillus</taxon>
    </lineage>
</organism>
<sequence>MTEIAFKAACIQLASGSNMNANLLEAERFIEHAAREGCRLIVLPENFAFMGARCKDMHKIREQDNDGPIQHFLSQTAQKLGIWLVGGTIPIATDRNDKLRAACLLYNDRGERVARYDKMHLFDVNLVETDEQYVESETIEPGSELCVVDTPFGKLGLSVCYDLRFPEMFRAMLDLGMEILAMPAAFTAMTGEAHWDVLLRARAIENLCHVLAAAQGGFHISGRKTWGHSMIVDPWGNRLAEQTSGNGPLIAEIDPGFIEATRRNFPSLQHRRIHCK</sequence>
<dbReference type="PANTHER" id="PTHR23088">
    <property type="entry name" value="NITRILASE-RELATED"/>
    <property type="match status" value="1"/>
</dbReference>
<name>A0A7U6JGQ6_9GAMM</name>
<dbReference type="EMBL" id="AP012273">
    <property type="protein sequence ID" value="BAO43132.1"/>
    <property type="molecule type" value="Genomic_DNA"/>
</dbReference>
<comment type="similarity">
    <text evidence="1">Belongs to the carbon-nitrogen hydrolase superfamily. NIT1/NIT2 family.</text>
</comment>
<dbReference type="OrthoDB" id="9811121at2"/>
<dbReference type="Gene3D" id="3.60.110.10">
    <property type="entry name" value="Carbon-nitrogen hydrolase"/>
    <property type="match status" value="1"/>
</dbReference>
<dbReference type="PANTHER" id="PTHR23088:SF27">
    <property type="entry name" value="DEAMINATED GLUTATHIONE AMIDASE"/>
    <property type="match status" value="1"/>
</dbReference>
<evidence type="ECO:0000256" key="1">
    <source>
        <dbReference type="ARBA" id="ARBA00010613"/>
    </source>
</evidence>
<dbReference type="Pfam" id="PF00795">
    <property type="entry name" value="CN_hydrolase"/>
    <property type="match status" value="1"/>
</dbReference>
<evidence type="ECO:0000313" key="4">
    <source>
        <dbReference type="EMBL" id="BAO43132.1"/>
    </source>
</evidence>
<evidence type="ECO:0000313" key="5">
    <source>
        <dbReference type="Proteomes" id="UP000031631"/>
    </source>
</evidence>
<dbReference type="PROSITE" id="PS01227">
    <property type="entry name" value="UPF0012"/>
    <property type="match status" value="1"/>
</dbReference>
<evidence type="ECO:0000256" key="2">
    <source>
        <dbReference type="ARBA" id="ARBA00022801"/>
    </source>
</evidence>
<protein>
    <submittedName>
        <fullName evidence="4">Nitrilase</fullName>
        <ecNumber evidence="4">3.5.5.1</ecNumber>
    </submittedName>
</protein>
<dbReference type="InterPro" id="IPR036526">
    <property type="entry name" value="C-N_Hydrolase_sf"/>
</dbReference>
<reference evidence="4 5" key="1">
    <citation type="journal article" date="2014" name="PLoS ONE">
        <title>Physiological and genomic features of a novel sulfur-oxidizing gammaproteobacterium belonging to a previously uncultivated symbiotic lineage isolated from a hydrothermal vent.</title>
        <authorList>
            <person name="Nunoura T."/>
            <person name="Takaki Y."/>
            <person name="Kazama H."/>
            <person name="Kakuta J."/>
            <person name="Shimamura S."/>
            <person name="Makita H."/>
            <person name="Hirai M."/>
            <person name="Miyazaki M."/>
            <person name="Takai K."/>
        </authorList>
    </citation>
    <scope>NUCLEOTIDE SEQUENCE [LARGE SCALE GENOMIC DNA]</scope>
    <source>
        <strain evidence="4 5">Hiromi1</strain>
    </source>
</reference>
<dbReference type="CDD" id="cd07572">
    <property type="entry name" value="nit"/>
    <property type="match status" value="1"/>
</dbReference>
<dbReference type="InterPro" id="IPR001110">
    <property type="entry name" value="UPF0012_CS"/>
</dbReference>
<feature type="domain" description="CN hydrolase" evidence="3">
    <location>
        <begin position="6"/>
        <end position="255"/>
    </location>
</feature>
<dbReference type="InterPro" id="IPR003010">
    <property type="entry name" value="C-N_Hydrolase"/>
</dbReference>
<dbReference type="PROSITE" id="PS50263">
    <property type="entry name" value="CN_HYDROLASE"/>
    <property type="match status" value="1"/>
</dbReference>
<gene>
    <name evidence="4" type="ORF">TBH_C0184</name>
</gene>
<dbReference type="GO" id="GO:0000257">
    <property type="term" value="F:nitrilase activity"/>
    <property type="evidence" value="ECO:0007669"/>
    <property type="project" value="UniProtKB-EC"/>
</dbReference>
<dbReference type="EC" id="3.5.5.1" evidence="4"/>
<proteinExistence type="inferred from homology"/>
<dbReference type="RefSeq" id="WP_041064440.1">
    <property type="nucleotide sequence ID" value="NZ_AP012273.1"/>
</dbReference>
<dbReference type="InterPro" id="IPR045254">
    <property type="entry name" value="Nit1/2_C-N_Hydrolase"/>
</dbReference>
<dbReference type="Proteomes" id="UP000031631">
    <property type="component" value="Chromosome"/>
</dbReference>
<keyword evidence="2 4" id="KW-0378">Hydrolase</keyword>